<organism evidence="2">
    <name type="scientific">Phaeomonas parva</name>
    <dbReference type="NCBI Taxonomy" id="124430"/>
    <lineage>
        <taxon>Eukaryota</taxon>
        <taxon>Sar</taxon>
        <taxon>Stramenopiles</taxon>
        <taxon>Ochrophyta</taxon>
        <taxon>Pinguiophyceae</taxon>
        <taxon>Pinguiochrysidales</taxon>
        <taxon>Pinguiochrysidaceae</taxon>
        <taxon>Phaeomonas</taxon>
    </lineage>
</organism>
<evidence type="ECO:0000256" key="1">
    <source>
        <dbReference type="SAM" id="MobiDB-lite"/>
    </source>
</evidence>
<feature type="region of interest" description="Disordered" evidence="1">
    <location>
        <begin position="1"/>
        <end position="97"/>
    </location>
</feature>
<proteinExistence type="predicted"/>
<protein>
    <submittedName>
        <fullName evidence="2">Uncharacterized protein</fullName>
    </submittedName>
</protein>
<feature type="region of interest" description="Disordered" evidence="1">
    <location>
        <begin position="299"/>
        <end position="322"/>
    </location>
</feature>
<feature type="compositionally biased region" description="Polar residues" evidence="1">
    <location>
        <begin position="299"/>
        <end position="308"/>
    </location>
</feature>
<feature type="compositionally biased region" description="Basic and acidic residues" evidence="1">
    <location>
        <begin position="366"/>
        <end position="375"/>
    </location>
</feature>
<name>A0A7S1XQD2_9STRA</name>
<feature type="compositionally biased region" description="Polar residues" evidence="1">
    <location>
        <begin position="23"/>
        <end position="47"/>
    </location>
</feature>
<reference evidence="2" key="1">
    <citation type="submission" date="2021-01" db="EMBL/GenBank/DDBJ databases">
        <authorList>
            <person name="Corre E."/>
            <person name="Pelletier E."/>
            <person name="Niang G."/>
            <person name="Scheremetjew M."/>
            <person name="Finn R."/>
            <person name="Kale V."/>
            <person name="Holt S."/>
            <person name="Cochrane G."/>
            <person name="Meng A."/>
            <person name="Brown T."/>
            <person name="Cohen L."/>
        </authorList>
    </citation>
    <scope>NUCLEOTIDE SEQUENCE</scope>
    <source>
        <strain evidence="2">CCMP2877</strain>
    </source>
</reference>
<feature type="compositionally biased region" description="Basic and acidic residues" evidence="1">
    <location>
        <begin position="136"/>
        <end position="146"/>
    </location>
</feature>
<dbReference type="AlphaFoldDB" id="A0A7S1XQD2"/>
<evidence type="ECO:0000313" key="2">
    <source>
        <dbReference type="EMBL" id="CAD9255591.1"/>
    </source>
</evidence>
<feature type="compositionally biased region" description="Polar residues" evidence="1">
    <location>
        <begin position="60"/>
        <end position="79"/>
    </location>
</feature>
<sequence length="469" mass="51192">MASTVEVNEPMSPAMRGPMSPVKGSSNQPGTPGSTASNTTSEASFAPSTPGAGSRRRWFSMQSSSSATDVSESLRASTNDELDKIRMGRKAAGQSVAEYVDQVPERERLRVTAAQEASTVPPKSPEAYAQQQRGLTRKDSVGERYMKNRQSTSSTADVGASYRASMDEELEKIRMARRSNGQSVQDHAKIYGGNSTPQTQEDFLRELLRRRGEDNTLRENTRDSYMQIKISEDVYQKFLQDLKTIDIEEKRKIMKYWSEMQGTAPMTLKAGGTEREVSINREAAIEFLKTAGIVVPSESPRNATSVSVPFSAGGASESGGEELTVEQREWEIAINEALLGAALMELPEEESPEPLVPFPNRPMKARSPDPPENPHRSNSGEGRVLRMSLPFIRLLSNFGGVLERAFASCIGLDQLGPRLEDEKPPAPEVGTVVPVFESNLDEAHSAPRLSGDAGVSHNDISAVLFPPST</sequence>
<feature type="region of interest" description="Disordered" evidence="1">
    <location>
        <begin position="113"/>
        <end position="161"/>
    </location>
</feature>
<feature type="region of interest" description="Disordered" evidence="1">
    <location>
        <begin position="348"/>
        <end position="382"/>
    </location>
</feature>
<dbReference type="EMBL" id="HBGJ01021490">
    <property type="protein sequence ID" value="CAD9255591.1"/>
    <property type="molecule type" value="Transcribed_RNA"/>
</dbReference>
<accession>A0A7S1XQD2</accession>
<gene>
    <name evidence="2" type="ORF">PPAR1163_LOCUS13961</name>
</gene>